<dbReference type="EMBL" id="KZ669023">
    <property type="protein sequence ID" value="PPR86342.1"/>
    <property type="molecule type" value="Genomic_DNA"/>
</dbReference>
<accession>A0A2P5W5H0</accession>
<protein>
    <submittedName>
        <fullName evidence="2">Uncharacterized protein</fullName>
    </submittedName>
</protein>
<reference evidence="2 3" key="1">
    <citation type="submission" date="2015-01" db="EMBL/GenBank/DDBJ databases">
        <title>Genome of allotetraploid Gossypium barbadense reveals genomic plasticity and fiber elongation in cotton evolution.</title>
        <authorList>
            <person name="Chen X."/>
            <person name="Liu X."/>
            <person name="Zhao B."/>
            <person name="Zheng H."/>
            <person name="Hu Y."/>
            <person name="Lu G."/>
            <person name="Yang C."/>
            <person name="Chen J."/>
            <person name="Shan C."/>
            <person name="Zhang L."/>
            <person name="Zhou Y."/>
            <person name="Wang L."/>
            <person name="Guo W."/>
            <person name="Bai Y."/>
            <person name="Ruan J."/>
            <person name="Shangguan X."/>
            <person name="Mao Y."/>
            <person name="Jiang J."/>
            <person name="Zhu Y."/>
            <person name="Lei J."/>
            <person name="Kang H."/>
            <person name="Chen S."/>
            <person name="He X."/>
            <person name="Wang R."/>
            <person name="Wang Y."/>
            <person name="Chen J."/>
            <person name="Wang L."/>
            <person name="Yu S."/>
            <person name="Wang B."/>
            <person name="Wei J."/>
            <person name="Song S."/>
            <person name="Lu X."/>
            <person name="Gao Z."/>
            <person name="Gu W."/>
            <person name="Deng X."/>
            <person name="Ma D."/>
            <person name="Wang S."/>
            <person name="Liang W."/>
            <person name="Fang L."/>
            <person name="Cai C."/>
            <person name="Zhu X."/>
            <person name="Zhou B."/>
            <person name="Zhang Y."/>
            <person name="Chen Z."/>
            <person name="Xu S."/>
            <person name="Zhu R."/>
            <person name="Wang S."/>
            <person name="Zhang T."/>
            <person name="Zhao G."/>
        </authorList>
    </citation>
    <scope>NUCLEOTIDE SEQUENCE [LARGE SCALE GENOMIC DNA]</scope>
    <source>
        <strain evidence="3">cv. Xinhai21</strain>
        <tissue evidence="2">Leaf</tissue>
    </source>
</reference>
<name>A0A2P5W5H0_GOSBA</name>
<proteinExistence type="predicted"/>
<evidence type="ECO:0000256" key="1">
    <source>
        <dbReference type="SAM" id="MobiDB-lite"/>
    </source>
</evidence>
<gene>
    <name evidence="2" type="ORF">GOBAR_AA34350</name>
</gene>
<dbReference type="Proteomes" id="UP000239757">
    <property type="component" value="Unassembled WGS sequence"/>
</dbReference>
<sequence>MRKGQLHLKQNRRKKLCTDQVVKPSVQQIVTKNAYEPCSNNNKGPIYEERRLQIEELDEWQTQKLGTPDKLKQSQDELNTSPNQLKVGDKVLLDIADPRITTSKPNEEIPLTVFSIFPYVLKHRVSHPYSQAHGHALVRAHTIGGDKTVQCGRVKIGQEFSLTQDVISCHGRATWSWTKLPKQLGHRHARALKSWLKLRM</sequence>
<evidence type="ECO:0000313" key="2">
    <source>
        <dbReference type="EMBL" id="PPR86342.1"/>
    </source>
</evidence>
<evidence type="ECO:0000313" key="3">
    <source>
        <dbReference type="Proteomes" id="UP000239757"/>
    </source>
</evidence>
<organism evidence="2 3">
    <name type="scientific">Gossypium barbadense</name>
    <name type="common">Sea Island cotton</name>
    <name type="synonym">Hibiscus barbadensis</name>
    <dbReference type="NCBI Taxonomy" id="3634"/>
    <lineage>
        <taxon>Eukaryota</taxon>
        <taxon>Viridiplantae</taxon>
        <taxon>Streptophyta</taxon>
        <taxon>Embryophyta</taxon>
        <taxon>Tracheophyta</taxon>
        <taxon>Spermatophyta</taxon>
        <taxon>Magnoliopsida</taxon>
        <taxon>eudicotyledons</taxon>
        <taxon>Gunneridae</taxon>
        <taxon>Pentapetalae</taxon>
        <taxon>rosids</taxon>
        <taxon>malvids</taxon>
        <taxon>Malvales</taxon>
        <taxon>Malvaceae</taxon>
        <taxon>Malvoideae</taxon>
        <taxon>Gossypium</taxon>
    </lineage>
</organism>
<dbReference type="AlphaFoldDB" id="A0A2P5W5H0"/>
<feature type="region of interest" description="Disordered" evidence="1">
    <location>
        <begin position="63"/>
        <end position="82"/>
    </location>
</feature>